<accession>A0A0M6XQ85</accession>
<feature type="transmembrane region" description="Helical" evidence="5">
    <location>
        <begin position="63"/>
        <end position="80"/>
    </location>
</feature>
<evidence type="ECO:0000313" key="8">
    <source>
        <dbReference type="Proteomes" id="UP000048908"/>
    </source>
</evidence>
<gene>
    <name evidence="7" type="ORF">JAN5088_00957</name>
</gene>
<dbReference type="EMBL" id="CXPG01000012">
    <property type="protein sequence ID" value="CTQ32194.1"/>
    <property type="molecule type" value="Genomic_DNA"/>
</dbReference>
<comment type="subcellular location">
    <subcellularLocation>
        <location evidence="1">Membrane</location>
        <topology evidence="1">Multi-pass membrane protein</topology>
    </subcellularLocation>
</comment>
<reference evidence="7 8" key="1">
    <citation type="submission" date="2015-07" db="EMBL/GenBank/DDBJ databases">
        <authorList>
            <person name="Noorani M."/>
        </authorList>
    </citation>
    <scope>NUCLEOTIDE SEQUENCE [LARGE SCALE GENOMIC DNA]</scope>
    <source>
        <strain evidence="7 8">CECT 5088</strain>
    </source>
</reference>
<feature type="transmembrane region" description="Helical" evidence="5">
    <location>
        <begin position="143"/>
        <end position="159"/>
    </location>
</feature>
<name>A0A0M6XQ85_9RHOB</name>
<feature type="transmembrane region" description="Helical" evidence="5">
    <location>
        <begin position="195"/>
        <end position="216"/>
    </location>
</feature>
<dbReference type="Pfam" id="PF00892">
    <property type="entry name" value="EamA"/>
    <property type="match status" value="1"/>
</dbReference>
<dbReference type="InterPro" id="IPR000620">
    <property type="entry name" value="EamA_dom"/>
</dbReference>
<keyword evidence="2 5" id="KW-0812">Transmembrane</keyword>
<dbReference type="STRING" id="282197.SAMN04488517_10436"/>
<dbReference type="AlphaFoldDB" id="A0A0M6XQ85"/>
<dbReference type="InterPro" id="IPR037185">
    <property type="entry name" value="EmrE-like"/>
</dbReference>
<evidence type="ECO:0000256" key="1">
    <source>
        <dbReference type="ARBA" id="ARBA00004141"/>
    </source>
</evidence>
<evidence type="ECO:0000256" key="5">
    <source>
        <dbReference type="SAM" id="Phobius"/>
    </source>
</evidence>
<feature type="transmembrane region" description="Helical" evidence="5">
    <location>
        <begin position="171"/>
        <end position="189"/>
    </location>
</feature>
<feature type="transmembrane region" description="Helical" evidence="5">
    <location>
        <begin position="254"/>
        <end position="273"/>
    </location>
</feature>
<evidence type="ECO:0000256" key="2">
    <source>
        <dbReference type="ARBA" id="ARBA00022692"/>
    </source>
</evidence>
<evidence type="ECO:0000313" key="7">
    <source>
        <dbReference type="EMBL" id="CTQ32194.1"/>
    </source>
</evidence>
<keyword evidence="3 5" id="KW-1133">Transmembrane helix</keyword>
<dbReference type="GO" id="GO:0016020">
    <property type="term" value="C:membrane"/>
    <property type="evidence" value="ECO:0007669"/>
    <property type="project" value="UniProtKB-SubCell"/>
</dbReference>
<organism evidence="7 8">
    <name type="scientific">Jannaschia rubra</name>
    <dbReference type="NCBI Taxonomy" id="282197"/>
    <lineage>
        <taxon>Bacteria</taxon>
        <taxon>Pseudomonadati</taxon>
        <taxon>Pseudomonadota</taxon>
        <taxon>Alphaproteobacteria</taxon>
        <taxon>Rhodobacterales</taxon>
        <taxon>Roseobacteraceae</taxon>
        <taxon>Jannaschia</taxon>
    </lineage>
</organism>
<dbReference type="PANTHER" id="PTHR32322">
    <property type="entry name" value="INNER MEMBRANE TRANSPORTER"/>
    <property type="match status" value="1"/>
</dbReference>
<feature type="transmembrane region" description="Helical" evidence="5">
    <location>
        <begin position="228"/>
        <end position="248"/>
    </location>
</feature>
<keyword evidence="4 5" id="KW-0472">Membrane</keyword>
<dbReference type="SUPFAM" id="SSF103481">
    <property type="entry name" value="Multidrug resistance efflux transporter EmrE"/>
    <property type="match status" value="2"/>
</dbReference>
<sequence>MPLVLLTATALVFLAANSILTRAGVLDGTDPLVFAVIRVAAGAAVLTALAARRGITLTGTRRWGAAAALSVYLLGFSLAYRSLDAGLGALILFATVQLGLFALSLLRGEPTGPLRLAGMALALGGLVWLLLPGGGVAARPLDVALMVAAGLGWAAYSLAGRSEPRPLAGSAGNFLIATLAFALAAPFWWGAPVTAFGALMAAASGAIASGLGYALLFRVLPRMGIATAGVAQLAVPVIATLLGAALLAEVPPPRALASGALVLAGIALATFRYSTIRSSGS</sequence>
<dbReference type="InterPro" id="IPR050638">
    <property type="entry name" value="AA-Vitamin_Transporters"/>
</dbReference>
<feature type="transmembrane region" description="Helical" evidence="5">
    <location>
        <begin position="86"/>
        <end position="106"/>
    </location>
</feature>
<dbReference type="PANTHER" id="PTHR32322:SF9">
    <property type="entry name" value="AMINO-ACID METABOLITE EFFLUX PUMP-RELATED"/>
    <property type="match status" value="1"/>
</dbReference>
<evidence type="ECO:0000256" key="3">
    <source>
        <dbReference type="ARBA" id="ARBA00022989"/>
    </source>
</evidence>
<evidence type="ECO:0000259" key="6">
    <source>
        <dbReference type="Pfam" id="PF00892"/>
    </source>
</evidence>
<keyword evidence="8" id="KW-1185">Reference proteome</keyword>
<feature type="transmembrane region" description="Helical" evidence="5">
    <location>
        <begin position="33"/>
        <end position="51"/>
    </location>
</feature>
<dbReference type="Proteomes" id="UP000048908">
    <property type="component" value="Unassembled WGS sequence"/>
</dbReference>
<feature type="domain" description="EamA" evidence="6">
    <location>
        <begin position="144"/>
        <end position="270"/>
    </location>
</feature>
<evidence type="ECO:0000256" key="4">
    <source>
        <dbReference type="ARBA" id="ARBA00023136"/>
    </source>
</evidence>
<protein>
    <submittedName>
        <fullName evidence="7">Carboxylate/amino acid/amine transporter</fullName>
    </submittedName>
</protein>
<proteinExistence type="predicted"/>
<feature type="transmembrane region" description="Helical" evidence="5">
    <location>
        <begin position="113"/>
        <end position="131"/>
    </location>
</feature>
<dbReference type="RefSeq" id="WP_055681637.1">
    <property type="nucleotide sequence ID" value="NZ_CXPG01000012.1"/>
</dbReference>
<dbReference type="OrthoDB" id="321830at2"/>